<keyword evidence="2" id="KW-1185">Reference proteome</keyword>
<feature type="non-terminal residue" evidence="1">
    <location>
        <position position="15"/>
    </location>
</feature>
<comment type="caution">
    <text evidence="1">The sequence shown here is derived from an EMBL/GenBank/DDBJ whole genome shotgun (WGS) entry which is preliminary data.</text>
</comment>
<protein>
    <submittedName>
        <fullName evidence="1">Uncharacterized protein</fullName>
    </submittedName>
</protein>
<dbReference type="Proteomes" id="UP000265520">
    <property type="component" value="Unassembled WGS sequence"/>
</dbReference>
<proteinExistence type="predicted"/>
<dbReference type="EMBL" id="LXQA010205351">
    <property type="protein sequence ID" value="MCI33554.1"/>
    <property type="molecule type" value="Genomic_DNA"/>
</dbReference>
<accession>A0A392RC02</accession>
<evidence type="ECO:0000313" key="1">
    <source>
        <dbReference type="EMBL" id="MCI33554.1"/>
    </source>
</evidence>
<organism evidence="1 2">
    <name type="scientific">Trifolium medium</name>
    <dbReference type="NCBI Taxonomy" id="97028"/>
    <lineage>
        <taxon>Eukaryota</taxon>
        <taxon>Viridiplantae</taxon>
        <taxon>Streptophyta</taxon>
        <taxon>Embryophyta</taxon>
        <taxon>Tracheophyta</taxon>
        <taxon>Spermatophyta</taxon>
        <taxon>Magnoliopsida</taxon>
        <taxon>eudicotyledons</taxon>
        <taxon>Gunneridae</taxon>
        <taxon>Pentapetalae</taxon>
        <taxon>rosids</taxon>
        <taxon>fabids</taxon>
        <taxon>Fabales</taxon>
        <taxon>Fabaceae</taxon>
        <taxon>Papilionoideae</taxon>
        <taxon>50 kb inversion clade</taxon>
        <taxon>NPAAA clade</taxon>
        <taxon>Hologalegina</taxon>
        <taxon>IRL clade</taxon>
        <taxon>Trifolieae</taxon>
        <taxon>Trifolium</taxon>
    </lineage>
</organism>
<sequence length="15" mass="1757">MSLPIERCSREPLPE</sequence>
<name>A0A392RC02_9FABA</name>
<evidence type="ECO:0000313" key="2">
    <source>
        <dbReference type="Proteomes" id="UP000265520"/>
    </source>
</evidence>
<reference evidence="1 2" key="1">
    <citation type="journal article" date="2018" name="Front. Plant Sci.">
        <title>Red Clover (Trifolium pratense) and Zigzag Clover (T. medium) - A Picture of Genomic Similarities and Differences.</title>
        <authorList>
            <person name="Dluhosova J."/>
            <person name="Istvanek J."/>
            <person name="Nedelnik J."/>
            <person name="Repkova J."/>
        </authorList>
    </citation>
    <scope>NUCLEOTIDE SEQUENCE [LARGE SCALE GENOMIC DNA]</scope>
    <source>
        <strain evidence="2">cv. 10/8</strain>
        <tissue evidence="1">Leaf</tissue>
    </source>
</reference>